<keyword evidence="2" id="KW-1185">Reference proteome</keyword>
<dbReference type="RefSeq" id="XP_022493493.1">
    <property type="nucleotide sequence ID" value="XM_022626866.1"/>
</dbReference>
<dbReference type="EMBL" id="LXJU01000001">
    <property type="protein sequence ID" value="OGE58070.1"/>
    <property type="molecule type" value="Genomic_DNA"/>
</dbReference>
<organism evidence="1 2">
    <name type="scientific">Penicillium arizonense</name>
    <dbReference type="NCBI Taxonomy" id="1835702"/>
    <lineage>
        <taxon>Eukaryota</taxon>
        <taxon>Fungi</taxon>
        <taxon>Dikarya</taxon>
        <taxon>Ascomycota</taxon>
        <taxon>Pezizomycotina</taxon>
        <taxon>Eurotiomycetes</taxon>
        <taxon>Eurotiomycetidae</taxon>
        <taxon>Eurotiales</taxon>
        <taxon>Aspergillaceae</taxon>
        <taxon>Penicillium</taxon>
    </lineage>
</organism>
<sequence length="146" mass="15774">MSKLLLAIVDTSALPEAFVKSTDLISAFSLFDDDLGDFTPETACENWHVCDSLLVFSSLLISPWNDDQLQAAVSIGCLFGPLRVAMIVGLASLLPPDLWDEGYEERHEAEITGTLIFALLLALSSGSFLGPEILHSLGVNETPVDH</sequence>
<name>A0A1F5LY26_PENAI</name>
<accession>A0A1F5LY26</accession>
<proteinExistence type="predicted"/>
<dbReference type="AlphaFoldDB" id="A0A1F5LY26"/>
<dbReference type="GeneID" id="34571600"/>
<comment type="caution">
    <text evidence="1">The sequence shown here is derived from an EMBL/GenBank/DDBJ whole genome shotgun (WGS) entry which is preliminary data.</text>
</comment>
<evidence type="ECO:0000313" key="2">
    <source>
        <dbReference type="Proteomes" id="UP000177622"/>
    </source>
</evidence>
<gene>
    <name evidence="1" type="ORF">PENARI_c001G09411</name>
</gene>
<evidence type="ECO:0000313" key="1">
    <source>
        <dbReference type="EMBL" id="OGE58070.1"/>
    </source>
</evidence>
<protein>
    <submittedName>
        <fullName evidence="1">Uncharacterized protein</fullName>
    </submittedName>
</protein>
<dbReference type="Proteomes" id="UP000177622">
    <property type="component" value="Unassembled WGS sequence"/>
</dbReference>
<reference evidence="1 2" key="1">
    <citation type="journal article" date="2016" name="Sci. Rep.">
        <title>Penicillium arizonense, a new, genome sequenced fungal species, reveals a high chemical diversity in secreted metabolites.</title>
        <authorList>
            <person name="Grijseels S."/>
            <person name="Nielsen J.C."/>
            <person name="Randelovic M."/>
            <person name="Nielsen J."/>
            <person name="Nielsen K.F."/>
            <person name="Workman M."/>
            <person name="Frisvad J.C."/>
        </authorList>
    </citation>
    <scope>NUCLEOTIDE SEQUENCE [LARGE SCALE GENOMIC DNA]</scope>
    <source>
        <strain evidence="1 2">CBS 141311</strain>
    </source>
</reference>